<dbReference type="Pfam" id="PF05695">
    <property type="entry name" value="Ycf2"/>
    <property type="match status" value="1"/>
</dbReference>
<dbReference type="GO" id="GO:0005524">
    <property type="term" value="F:ATP binding"/>
    <property type="evidence" value="ECO:0007669"/>
    <property type="project" value="UniProtKB-KW"/>
</dbReference>
<keyword evidence="5" id="KW-0547">Nucleotide-binding</keyword>
<evidence type="ECO:0000313" key="9">
    <source>
        <dbReference type="EnsemblPlants" id="Solyc11g030820.1.1"/>
    </source>
</evidence>
<organism evidence="9">
    <name type="scientific">Solanum lycopersicum</name>
    <name type="common">Tomato</name>
    <name type="synonym">Lycopersicon esculentum</name>
    <dbReference type="NCBI Taxonomy" id="4081"/>
    <lineage>
        <taxon>Eukaryota</taxon>
        <taxon>Viridiplantae</taxon>
        <taxon>Streptophyta</taxon>
        <taxon>Embryophyta</taxon>
        <taxon>Tracheophyta</taxon>
        <taxon>Spermatophyta</taxon>
        <taxon>Magnoliopsida</taxon>
        <taxon>eudicotyledons</taxon>
        <taxon>Gunneridae</taxon>
        <taxon>Pentapetalae</taxon>
        <taxon>asterids</taxon>
        <taxon>lamiids</taxon>
        <taxon>Solanales</taxon>
        <taxon>Solanaceae</taxon>
        <taxon>Solanoideae</taxon>
        <taxon>Solaneae</taxon>
        <taxon>Solanum</taxon>
        <taxon>Solanum subgen. Lycopersicon</taxon>
    </lineage>
</organism>
<dbReference type="InterPro" id="IPR056777">
    <property type="entry name" value="Ycf2_N"/>
</dbReference>
<dbReference type="HOGENOM" id="CLU_1799837_0_0_1"/>
<reference evidence="9" key="1">
    <citation type="journal article" date="2012" name="Nature">
        <title>The tomato genome sequence provides insights into fleshy fruit evolution.</title>
        <authorList>
            <consortium name="Tomato Genome Consortium"/>
        </authorList>
    </citation>
    <scope>NUCLEOTIDE SEQUENCE [LARGE SCALE GENOMIC DNA]</scope>
    <source>
        <strain evidence="9">cv. Heinz 1706</strain>
    </source>
</reference>
<dbReference type="Gramene" id="Solyc11g030820.1.1">
    <property type="protein sequence ID" value="Solyc11g030820.1.1"/>
    <property type="gene ID" value="Solyc11g030820.1"/>
</dbReference>
<feature type="chain" id="PRO_5003877801" description="Ycf2 N-terminal domain-containing protein" evidence="7">
    <location>
        <begin position="21"/>
        <end position="144"/>
    </location>
</feature>
<evidence type="ECO:0000256" key="7">
    <source>
        <dbReference type="SAM" id="SignalP"/>
    </source>
</evidence>
<dbReference type="EnsemblPlants" id="Solyc11g030820.1.1">
    <property type="protein sequence ID" value="Solyc11g030820.1.1"/>
    <property type="gene ID" value="Solyc11g030820.1"/>
</dbReference>
<name>K4D7L6_SOLLC</name>
<evidence type="ECO:0000256" key="1">
    <source>
        <dbReference type="ARBA" id="ARBA00002329"/>
    </source>
</evidence>
<evidence type="ECO:0000259" key="8">
    <source>
        <dbReference type="Pfam" id="PF05695"/>
    </source>
</evidence>
<evidence type="ECO:0000313" key="10">
    <source>
        <dbReference type="Proteomes" id="UP000004994"/>
    </source>
</evidence>
<dbReference type="GO" id="GO:0009536">
    <property type="term" value="C:plastid"/>
    <property type="evidence" value="ECO:0007669"/>
    <property type="project" value="UniProtKB-SubCell"/>
</dbReference>
<comment type="subcellular location">
    <subcellularLocation>
        <location evidence="2">Plastid</location>
    </subcellularLocation>
</comment>
<evidence type="ECO:0000256" key="4">
    <source>
        <dbReference type="ARBA" id="ARBA00022640"/>
    </source>
</evidence>
<sequence length="144" mass="16853">MLFSTTLVLTYLLFVSCASSELEIEFEKVNSCMIPLSMMELRKILVSTRHLCHTSKEIYSFFIKRKNKDWIDDKIESCVANSDLIEDEEREFLHLMNSEFKPSCLAERQIFHAHYQTITYSQTSCGENRFHGKPFLLRLALSTL</sequence>
<dbReference type="AlphaFoldDB" id="K4D7L6"/>
<proteinExistence type="inferred from homology"/>
<dbReference type="PaxDb" id="4081-Solyc11g030820.1.1"/>
<dbReference type="STRING" id="4081.K4D7L6"/>
<dbReference type="PhylomeDB" id="K4D7L6"/>
<feature type="domain" description="Ycf2 N-terminal" evidence="8">
    <location>
        <begin position="2"/>
        <end position="64"/>
    </location>
</feature>
<keyword evidence="10" id="KW-1185">Reference proteome</keyword>
<protein>
    <recommendedName>
        <fullName evidence="8">Ycf2 N-terminal domain-containing protein</fullName>
    </recommendedName>
</protein>
<comment type="function">
    <text evidence="1">Probable ATPase of unknown function. Its presence in a non-photosynthetic plant (Epifagus virginiana) and experiments in tobacco indicate that it has an essential function which is probably not related to photosynthesis.</text>
</comment>
<dbReference type="Proteomes" id="UP000004994">
    <property type="component" value="Chromosome 11"/>
</dbReference>
<keyword evidence="6" id="KW-0067">ATP-binding</keyword>
<accession>K4D7L6</accession>
<evidence type="ECO:0000256" key="5">
    <source>
        <dbReference type="ARBA" id="ARBA00022741"/>
    </source>
</evidence>
<comment type="similarity">
    <text evidence="3">Belongs to the Ycf2 family.</text>
</comment>
<evidence type="ECO:0000256" key="3">
    <source>
        <dbReference type="ARBA" id="ARBA00009361"/>
    </source>
</evidence>
<dbReference type="eggNOG" id="ENOG502QRDV">
    <property type="taxonomic scope" value="Eukaryota"/>
</dbReference>
<keyword evidence="4" id="KW-0934">Plastid</keyword>
<evidence type="ECO:0000256" key="6">
    <source>
        <dbReference type="ARBA" id="ARBA00022840"/>
    </source>
</evidence>
<reference evidence="9" key="2">
    <citation type="submission" date="2015-06" db="UniProtKB">
        <authorList>
            <consortium name="EnsemblPlants"/>
        </authorList>
    </citation>
    <scope>IDENTIFICATION</scope>
    <source>
        <strain evidence="9">cv. Heinz 1706</strain>
    </source>
</reference>
<dbReference type="PANTHER" id="PTHR33078">
    <property type="entry name" value="PROTEIN YCF2-RELATED"/>
    <property type="match status" value="1"/>
</dbReference>
<feature type="signal peptide" evidence="7">
    <location>
        <begin position="1"/>
        <end position="20"/>
    </location>
</feature>
<evidence type="ECO:0000256" key="2">
    <source>
        <dbReference type="ARBA" id="ARBA00004474"/>
    </source>
</evidence>
<dbReference type="PANTHER" id="PTHR33078:SF89">
    <property type="entry name" value="PROTEIN YCF2"/>
    <property type="match status" value="1"/>
</dbReference>
<keyword evidence="7" id="KW-0732">Signal</keyword>
<dbReference type="InParanoid" id="K4D7L6"/>